<proteinExistence type="inferred from homology"/>
<dbReference type="Proteomes" id="UP000274391">
    <property type="component" value="Unassembled WGS sequence"/>
</dbReference>
<evidence type="ECO:0000256" key="1">
    <source>
        <dbReference type="ARBA" id="ARBA00005541"/>
    </source>
</evidence>
<dbReference type="AlphaFoldDB" id="A0A3P3W2L5"/>
<feature type="region of interest" description="Disordered" evidence="2">
    <location>
        <begin position="1"/>
        <end position="36"/>
    </location>
</feature>
<name>A0A3P3W2L5_9MICO</name>
<organism evidence="3 4">
    <name type="scientific">Gulosibacter macacae</name>
    <dbReference type="NCBI Taxonomy" id="2488791"/>
    <lineage>
        <taxon>Bacteria</taxon>
        <taxon>Bacillati</taxon>
        <taxon>Actinomycetota</taxon>
        <taxon>Actinomycetes</taxon>
        <taxon>Micrococcales</taxon>
        <taxon>Microbacteriaceae</taxon>
        <taxon>Gulosibacter</taxon>
    </lineage>
</organism>
<gene>
    <name evidence="3" type="ORF">EG850_00245</name>
</gene>
<keyword evidence="4" id="KW-1185">Reference proteome</keyword>
<feature type="region of interest" description="Disordered" evidence="2">
    <location>
        <begin position="386"/>
        <end position="411"/>
    </location>
</feature>
<accession>A0A3P3W2L5</accession>
<sequence length="411" mass="45191">MNDKLQPPSAAELEPIPATPPVEAVEPEKAPDMLPDIDPATALDLRRRADTWVDHLSTMRPKTPEYTEQVRAIQQVARTEIQSSSTASSRFLDKSLAQAKAAGGDGNAAEVSRSLVDLRNKVEELAPGEKSFLGRLASALPGGKQLQRYFKQYETNQEQLNTILLSLDRGQDVLRKDNAALGIERKALWDSMVQLKQLSGLLDELDAAVVRKIEDLAGAGDVQAASAMEQDVLFAVRQRHVDVQTQLAVSVQSYLSMDLIQDNNLKLIDGVERAKTTTMTALRTAVVVAQALENQRIVLDQIDAVNSTTNAMIEKTSAMLRDNTARIQQQAVSSGVSLETLQRAYDNVFATIDQVEQFRATANQNFAATIANLSHQLERATPYLERSRENELTRQPNSQLGVGQLPPELTL</sequence>
<evidence type="ECO:0000313" key="4">
    <source>
        <dbReference type="Proteomes" id="UP000274391"/>
    </source>
</evidence>
<comment type="caution">
    <text evidence="3">The sequence shown here is derived from an EMBL/GenBank/DDBJ whole genome shotgun (WGS) entry which is preliminary data.</text>
</comment>
<reference evidence="3 4" key="1">
    <citation type="submission" date="2018-11" db="EMBL/GenBank/DDBJ databases">
        <title>YIM 102482-1 draft genome.</title>
        <authorList>
            <person name="Li G."/>
            <person name="Jiang Y."/>
        </authorList>
    </citation>
    <scope>NUCLEOTIDE SEQUENCE [LARGE SCALE GENOMIC DNA]</scope>
    <source>
        <strain evidence="3 4">YIM 102482-1</strain>
    </source>
</reference>
<evidence type="ECO:0000256" key="2">
    <source>
        <dbReference type="SAM" id="MobiDB-lite"/>
    </source>
</evidence>
<evidence type="ECO:0000313" key="3">
    <source>
        <dbReference type="EMBL" id="RRJ88618.1"/>
    </source>
</evidence>
<dbReference type="RefSeq" id="WP_124968680.1">
    <property type="nucleotide sequence ID" value="NZ_RQVS01000001.1"/>
</dbReference>
<dbReference type="PANTHER" id="PTHR38432">
    <property type="entry name" value="TELA-LIKE PROTEIN SAOUHSC_01408"/>
    <property type="match status" value="1"/>
</dbReference>
<dbReference type="OrthoDB" id="1654346at2"/>
<dbReference type="InterPro" id="IPR008863">
    <property type="entry name" value="Toxic_anion-R_TelA"/>
</dbReference>
<dbReference type="EMBL" id="RQVS01000001">
    <property type="protein sequence ID" value="RRJ88618.1"/>
    <property type="molecule type" value="Genomic_DNA"/>
</dbReference>
<dbReference type="PANTHER" id="PTHR38432:SF1">
    <property type="entry name" value="TELA-LIKE PROTEIN SAOUHSC_01408"/>
    <property type="match status" value="1"/>
</dbReference>
<dbReference type="Pfam" id="PF05816">
    <property type="entry name" value="TelA"/>
    <property type="match status" value="1"/>
</dbReference>
<protein>
    <submittedName>
        <fullName evidence="3">Toxic anion resistance protein</fullName>
    </submittedName>
</protein>
<comment type="similarity">
    <text evidence="1">Belongs to the TelA family.</text>
</comment>